<keyword evidence="10" id="KW-1185">Reference proteome</keyword>
<evidence type="ECO:0000256" key="2">
    <source>
        <dbReference type="ARBA" id="ARBA00010145"/>
    </source>
</evidence>
<dbReference type="PANTHER" id="PTHR36838">
    <property type="entry name" value="AUXIN EFFLUX CARRIER FAMILY PROTEIN"/>
    <property type="match status" value="1"/>
</dbReference>
<dbReference type="PANTHER" id="PTHR36838:SF1">
    <property type="entry name" value="SLR1864 PROTEIN"/>
    <property type="match status" value="1"/>
</dbReference>
<evidence type="ECO:0000256" key="5">
    <source>
        <dbReference type="ARBA" id="ARBA00022692"/>
    </source>
</evidence>
<dbReference type="OrthoDB" id="9810457at2"/>
<evidence type="ECO:0000256" key="3">
    <source>
        <dbReference type="ARBA" id="ARBA00022448"/>
    </source>
</evidence>
<feature type="transmembrane region" description="Helical" evidence="8">
    <location>
        <begin position="35"/>
        <end position="53"/>
    </location>
</feature>
<reference evidence="9 10" key="1">
    <citation type="journal article" date="2017" name="Nat. Microbiol.">
        <title>Natural product diversity associated with the nematode symbionts Photorhabdus and Xenorhabdus.</title>
        <authorList>
            <person name="Tobias N.J."/>
            <person name="Wolff H."/>
            <person name="Djahanschiri B."/>
            <person name="Grundmann F."/>
            <person name="Kronenwerth M."/>
            <person name="Shi Y.M."/>
            <person name="Simonyi S."/>
            <person name="Grun P."/>
            <person name="Shapiro-Ilan D."/>
            <person name="Pidot S.J."/>
            <person name="Stinear T.P."/>
            <person name="Ebersberger I."/>
            <person name="Bode H.B."/>
        </authorList>
    </citation>
    <scope>NUCLEOTIDE SEQUENCE [LARGE SCALE GENOMIC DNA]</scope>
    <source>
        <strain evidence="9 10">DSM 17907</strain>
    </source>
</reference>
<dbReference type="AlphaFoldDB" id="A0A2D0L4L2"/>
<keyword evidence="4" id="KW-1003">Cell membrane</keyword>
<comment type="caution">
    <text evidence="9">The sequence shown here is derived from an EMBL/GenBank/DDBJ whole genome shotgun (WGS) entry which is preliminary data.</text>
</comment>
<dbReference type="InterPro" id="IPR038770">
    <property type="entry name" value="Na+/solute_symporter_sf"/>
</dbReference>
<evidence type="ECO:0000313" key="9">
    <source>
        <dbReference type="EMBL" id="PHM70621.1"/>
    </source>
</evidence>
<evidence type="ECO:0000313" key="10">
    <source>
        <dbReference type="Proteomes" id="UP000221101"/>
    </source>
</evidence>
<evidence type="ECO:0000256" key="6">
    <source>
        <dbReference type="ARBA" id="ARBA00022989"/>
    </source>
</evidence>
<comment type="similarity">
    <text evidence="2">Belongs to the auxin efflux carrier (TC 2.A.69) family.</text>
</comment>
<feature type="transmembrane region" description="Helical" evidence="8">
    <location>
        <begin position="59"/>
        <end position="80"/>
    </location>
</feature>
<dbReference type="GO" id="GO:0055085">
    <property type="term" value="P:transmembrane transport"/>
    <property type="evidence" value="ECO:0007669"/>
    <property type="project" value="InterPro"/>
</dbReference>
<name>A0A2D0L4L2_9GAMM</name>
<organism evidence="9 10">
    <name type="scientific">Xenorhabdus kozodoii</name>
    <dbReference type="NCBI Taxonomy" id="351676"/>
    <lineage>
        <taxon>Bacteria</taxon>
        <taxon>Pseudomonadati</taxon>
        <taxon>Pseudomonadota</taxon>
        <taxon>Gammaproteobacteria</taxon>
        <taxon>Enterobacterales</taxon>
        <taxon>Morganellaceae</taxon>
        <taxon>Xenorhabdus</taxon>
    </lineage>
</organism>
<evidence type="ECO:0000256" key="8">
    <source>
        <dbReference type="SAM" id="Phobius"/>
    </source>
</evidence>
<keyword evidence="6 8" id="KW-1133">Transmembrane helix</keyword>
<dbReference type="InterPro" id="IPR004776">
    <property type="entry name" value="Mem_transp_PIN-like"/>
</dbReference>
<sequence length="303" mass="33562">MFFEVMIRTLLLMLITLTGFFIGKKLKLKTKDISSLLIYIISPVVIFISIIQSPSNFTYFSYSIAGFFTASISASIAYFVGKKLWNCNKSNLFGFAGGTGNTGYFALPIAFSIFDPNQIAITIFIIIGINLYEFTVGYFITAKGNLSTRECLMKIIRLPIIYSAVLGIIFKSNDIILNTILISTLENFKGAYSVLGMMVIGITLASFYKISIDWKFSFFALLWKHLIYPAIGILFFYYIMNVPDDLLTVIILMLATPMAGNVVVIASNLNLHPEQAALSVMLSTILAVITVPTSIALLNNIVS</sequence>
<feature type="transmembrane region" description="Helical" evidence="8">
    <location>
        <begin position="6"/>
        <end position="23"/>
    </location>
</feature>
<feature type="transmembrane region" description="Helical" evidence="8">
    <location>
        <begin position="278"/>
        <end position="298"/>
    </location>
</feature>
<feature type="transmembrane region" description="Helical" evidence="8">
    <location>
        <begin position="92"/>
        <end position="113"/>
    </location>
</feature>
<feature type="transmembrane region" description="Helical" evidence="8">
    <location>
        <begin position="246"/>
        <end position="266"/>
    </location>
</feature>
<dbReference type="EMBL" id="NJCX01000024">
    <property type="protein sequence ID" value="PHM70621.1"/>
    <property type="molecule type" value="Genomic_DNA"/>
</dbReference>
<dbReference type="Proteomes" id="UP000221101">
    <property type="component" value="Unassembled WGS sequence"/>
</dbReference>
<accession>A0A2D0L4L2</accession>
<dbReference type="Gene3D" id="1.20.1530.20">
    <property type="match status" value="1"/>
</dbReference>
<dbReference type="Pfam" id="PF03547">
    <property type="entry name" value="Mem_trans"/>
    <property type="match status" value="1"/>
</dbReference>
<evidence type="ECO:0000256" key="1">
    <source>
        <dbReference type="ARBA" id="ARBA00004651"/>
    </source>
</evidence>
<protein>
    <submittedName>
        <fullName evidence="9">Transporter</fullName>
    </submittedName>
</protein>
<keyword evidence="5 8" id="KW-0812">Transmembrane</keyword>
<gene>
    <name evidence="9" type="ORF">Xkoz_03062</name>
</gene>
<keyword evidence="7 8" id="KW-0472">Membrane</keyword>
<evidence type="ECO:0000256" key="7">
    <source>
        <dbReference type="ARBA" id="ARBA00023136"/>
    </source>
</evidence>
<proteinExistence type="inferred from homology"/>
<evidence type="ECO:0000256" key="4">
    <source>
        <dbReference type="ARBA" id="ARBA00022475"/>
    </source>
</evidence>
<feature type="transmembrane region" description="Helical" evidence="8">
    <location>
        <begin position="119"/>
        <end position="140"/>
    </location>
</feature>
<dbReference type="RefSeq" id="WP_099142931.1">
    <property type="nucleotide sequence ID" value="NZ_CAWNOR010000058.1"/>
</dbReference>
<dbReference type="GO" id="GO:0005886">
    <property type="term" value="C:plasma membrane"/>
    <property type="evidence" value="ECO:0007669"/>
    <property type="project" value="UniProtKB-SubCell"/>
</dbReference>
<keyword evidence="3" id="KW-0813">Transport</keyword>
<feature type="transmembrane region" description="Helical" evidence="8">
    <location>
        <begin position="220"/>
        <end position="240"/>
    </location>
</feature>
<comment type="subcellular location">
    <subcellularLocation>
        <location evidence="1">Cell membrane</location>
        <topology evidence="1">Multi-pass membrane protein</topology>
    </subcellularLocation>
</comment>
<feature type="transmembrane region" description="Helical" evidence="8">
    <location>
        <begin position="190"/>
        <end position="208"/>
    </location>
</feature>